<reference evidence="4 5" key="1">
    <citation type="submission" date="2016-04" db="EMBL/GenBank/DDBJ databases">
        <title>Draft Genome Assembly of the Bloom-forming Cyanobacterium Nodularia spumigena Strain CENA596 in Shrimp Production Ponds.</title>
        <authorList>
            <person name="Popin R.V."/>
            <person name="Rigonato J."/>
            <person name="Abreu V.A."/>
            <person name="Andreote A.P."/>
            <person name="Silveira S.B."/>
            <person name="Odebrecht C."/>
            <person name="Fiore M.F."/>
        </authorList>
    </citation>
    <scope>NUCLEOTIDE SEQUENCE [LARGE SCALE GENOMIC DNA]</scope>
    <source>
        <strain evidence="4 5">CENA596</strain>
    </source>
</reference>
<dbReference type="Proteomes" id="UP000076555">
    <property type="component" value="Unassembled WGS sequence"/>
</dbReference>
<evidence type="ECO:0000313" key="4">
    <source>
        <dbReference type="EMBL" id="KZL49523.1"/>
    </source>
</evidence>
<dbReference type="InterPro" id="IPR028098">
    <property type="entry name" value="Glyco_trans_4-like_N"/>
</dbReference>
<dbReference type="InterPro" id="IPR050194">
    <property type="entry name" value="Glycosyltransferase_grp1"/>
</dbReference>
<dbReference type="Pfam" id="PF13439">
    <property type="entry name" value="Glyco_transf_4"/>
    <property type="match status" value="1"/>
</dbReference>
<feature type="domain" description="Glycosyltransferase subfamily 4-like N-terminal" evidence="3">
    <location>
        <begin position="20"/>
        <end position="217"/>
    </location>
</feature>
<dbReference type="OrthoDB" id="9802525at2"/>
<dbReference type="PANTHER" id="PTHR45947">
    <property type="entry name" value="SULFOQUINOVOSYL TRANSFERASE SQD2"/>
    <property type="match status" value="1"/>
</dbReference>
<feature type="transmembrane region" description="Helical" evidence="1">
    <location>
        <begin position="6"/>
        <end position="26"/>
    </location>
</feature>
<evidence type="ECO:0000259" key="2">
    <source>
        <dbReference type="Pfam" id="PF00534"/>
    </source>
</evidence>
<protein>
    <submittedName>
        <fullName evidence="4">Group 1 glycosyl transferase</fullName>
    </submittedName>
</protein>
<keyword evidence="1" id="KW-0472">Membrane</keyword>
<dbReference type="Pfam" id="PF00534">
    <property type="entry name" value="Glycos_transf_1"/>
    <property type="match status" value="1"/>
</dbReference>
<dbReference type="InterPro" id="IPR001296">
    <property type="entry name" value="Glyco_trans_1"/>
</dbReference>
<dbReference type="GO" id="GO:0016757">
    <property type="term" value="F:glycosyltransferase activity"/>
    <property type="evidence" value="ECO:0007669"/>
    <property type="project" value="InterPro"/>
</dbReference>
<proteinExistence type="predicted"/>
<dbReference type="PANTHER" id="PTHR45947:SF3">
    <property type="entry name" value="SULFOQUINOVOSYL TRANSFERASE SQD2"/>
    <property type="match status" value="1"/>
</dbReference>
<dbReference type="Gene3D" id="3.40.50.2000">
    <property type="entry name" value="Glycogen Phosphorylase B"/>
    <property type="match status" value="2"/>
</dbReference>
<name>A0A161UUA8_NODSP</name>
<keyword evidence="1" id="KW-0812">Transmembrane</keyword>
<keyword evidence="1" id="KW-1133">Transmembrane helix</keyword>
<dbReference type="AlphaFoldDB" id="A0A161UUA8"/>
<evidence type="ECO:0000256" key="1">
    <source>
        <dbReference type="SAM" id="Phobius"/>
    </source>
</evidence>
<evidence type="ECO:0000313" key="5">
    <source>
        <dbReference type="Proteomes" id="UP000076555"/>
    </source>
</evidence>
<dbReference type="RefSeq" id="WP_063873027.1">
    <property type="nucleotide sequence ID" value="NZ_CAWMRI010000163.1"/>
</dbReference>
<dbReference type="SUPFAM" id="SSF53756">
    <property type="entry name" value="UDP-Glycosyltransferase/glycogen phosphorylase"/>
    <property type="match status" value="1"/>
</dbReference>
<dbReference type="EMBL" id="LWAJ01000163">
    <property type="protein sequence ID" value="KZL49523.1"/>
    <property type="molecule type" value="Genomic_DNA"/>
</dbReference>
<gene>
    <name evidence="4" type="ORF">A2T98_12370</name>
</gene>
<sequence length="439" mass="49757">MNNQPLRIAIFTAVYAPFLSGISIAVHQRVRWLLQQGHEVFLIHPQINDQYPKEVCSRPMLGLDELKSFPKFSAYAYPTKPLFYYKSAPEPLHHKHWSDTKLLENFQPDVVLVEEATQMRGFYSLFWGGYGRAIGTEYAHQTGTPTVSLFHTDAVAYIQYFLGNSLSSLIRPIIPLIIKRFSEAYDINFFCSKEQLAKYKKMKVQRGVYQPYQGVDCQKFHPRNIIHNPIPDDHRPTMLFVGRISPEKNVTQLLDIYSIIAAKIPDIHLVIVGSGSQDEEIRRRAKKFASGITIWGESHGTELLGWFARANIFVNPSATENFCTTNIEALASGTPVVAAGVPSSLEQIFPSVNGFLAEPNNPKDFAEKVITILSNPGLKEEMSLRSRKSILEFDWSRCMEKLEEKLYQLVEASKPSEVLSVSSRKNTKERVVVNTLSSQ</sequence>
<keyword evidence="4" id="KW-0808">Transferase</keyword>
<comment type="caution">
    <text evidence="4">The sequence shown here is derived from an EMBL/GenBank/DDBJ whole genome shotgun (WGS) entry which is preliminary data.</text>
</comment>
<accession>A0A161UUA8</accession>
<feature type="domain" description="Glycosyl transferase family 1" evidence="2">
    <location>
        <begin position="232"/>
        <end position="388"/>
    </location>
</feature>
<evidence type="ECO:0000259" key="3">
    <source>
        <dbReference type="Pfam" id="PF13439"/>
    </source>
</evidence>
<organism evidence="4 5">
    <name type="scientific">Nodularia spumigena CENA596</name>
    <dbReference type="NCBI Taxonomy" id="1819295"/>
    <lineage>
        <taxon>Bacteria</taxon>
        <taxon>Bacillati</taxon>
        <taxon>Cyanobacteriota</taxon>
        <taxon>Cyanophyceae</taxon>
        <taxon>Nostocales</taxon>
        <taxon>Nodulariaceae</taxon>
        <taxon>Nodularia</taxon>
    </lineage>
</organism>